<evidence type="ECO:0000259" key="1">
    <source>
        <dbReference type="SMART" id="SM00849"/>
    </source>
</evidence>
<evidence type="ECO:0000313" key="2">
    <source>
        <dbReference type="EMBL" id="MFD2757206.1"/>
    </source>
</evidence>
<comment type="caution">
    <text evidence="2">The sequence shown here is derived from an EMBL/GenBank/DDBJ whole genome shotgun (WGS) entry which is preliminary data.</text>
</comment>
<keyword evidence="3" id="KW-1185">Reference proteome</keyword>
<proteinExistence type="predicted"/>
<gene>
    <name evidence="2" type="ORF">ACFSW7_02290</name>
</gene>
<dbReference type="RefSeq" id="WP_019619233.1">
    <property type="nucleotide sequence ID" value="NZ_JBHUNE010000002.1"/>
</dbReference>
<organism evidence="2 3">
    <name type="scientific">Gulosibacter faecalis</name>
    <dbReference type="NCBI Taxonomy" id="272240"/>
    <lineage>
        <taxon>Bacteria</taxon>
        <taxon>Bacillati</taxon>
        <taxon>Actinomycetota</taxon>
        <taxon>Actinomycetes</taxon>
        <taxon>Micrococcales</taxon>
        <taxon>Microbacteriaceae</taxon>
        <taxon>Gulosibacter</taxon>
    </lineage>
</organism>
<evidence type="ECO:0000313" key="3">
    <source>
        <dbReference type="Proteomes" id="UP001597492"/>
    </source>
</evidence>
<dbReference type="Pfam" id="PF00753">
    <property type="entry name" value="Lactamase_B"/>
    <property type="match status" value="1"/>
</dbReference>
<reference evidence="3" key="1">
    <citation type="journal article" date="2019" name="Int. J. Syst. Evol. Microbiol.">
        <title>The Global Catalogue of Microorganisms (GCM) 10K type strain sequencing project: providing services to taxonomists for standard genome sequencing and annotation.</title>
        <authorList>
            <consortium name="The Broad Institute Genomics Platform"/>
            <consortium name="The Broad Institute Genome Sequencing Center for Infectious Disease"/>
            <person name="Wu L."/>
            <person name="Ma J."/>
        </authorList>
    </citation>
    <scope>NUCLEOTIDE SEQUENCE [LARGE SCALE GENOMIC DNA]</scope>
    <source>
        <strain evidence="3">TISTR 1514</strain>
    </source>
</reference>
<sequence length="249" mass="26011">MAVDIALVRANNPSPMTLTGTNTYVITSGEGSCVVDPGPLEAEHLDAIVETAERIELVLSTHRHRDHTEAVDALVERTGAVARAVDPAWCRGAEPLRHGEAIALGDTSLRILATPGHTSDSVSVLVPEAHAMLTGDTILGGSTTVIEHPDGTIADYLASLDLIEKLGPGRILPGHGDEIPDSIAAVTALRAHRLERLDQVRGVLAQLGESARVDDELVERVAGAIYADVAAQGAARLSVAAQLAYLAGN</sequence>
<dbReference type="InterPro" id="IPR050662">
    <property type="entry name" value="Sec-metab_biosynth-thioest"/>
</dbReference>
<dbReference type="EMBL" id="JBHUNE010000002">
    <property type="protein sequence ID" value="MFD2757206.1"/>
    <property type="molecule type" value="Genomic_DNA"/>
</dbReference>
<feature type="domain" description="Metallo-beta-lactamase" evidence="1">
    <location>
        <begin position="20"/>
        <end position="175"/>
    </location>
</feature>
<dbReference type="InterPro" id="IPR036866">
    <property type="entry name" value="RibonucZ/Hydroxyglut_hydro"/>
</dbReference>
<dbReference type="InterPro" id="IPR001279">
    <property type="entry name" value="Metallo-B-lactamas"/>
</dbReference>
<dbReference type="SUPFAM" id="SSF56281">
    <property type="entry name" value="Metallo-hydrolase/oxidoreductase"/>
    <property type="match status" value="1"/>
</dbReference>
<dbReference type="PANTHER" id="PTHR23131">
    <property type="entry name" value="ENDORIBONUCLEASE LACTB2"/>
    <property type="match status" value="1"/>
</dbReference>
<protein>
    <submittedName>
        <fullName evidence="2">MBL fold metallo-hydrolase</fullName>
    </submittedName>
</protein>
<dbReference type="CDD" id="cd16278">
    <property type="entry name" value="metallo-hydrolase-like_MBL-fold"/>
    <property type="match status" value="1"/>
</dbReference>
<dbReference type="PANTHER" id="PTHR23131:SF0">
    <property type="entry name" value="ENDORIBONUCLEASE LACTB2"/>
    <property type="match status" value="1"/>
</dbReference>
<dbReference type="Gene3D" id="3.60.15.10">
    <property type="entry name" value="Ribonuclease Z/Hydroxyacylglutathione hydrolase-like"/>
    <property type="match status" value="2"/>
</dbReference>
<dbReference type="SMART" id="SM00849">
    <property type="entry name" value="Lactamase_B"/>
    <property type="match status" value="1"/>
</dbReference>
<dbReference type="Proteomes" id="UP001597492">
    <property type="component" value="Unassembled WGS sequence"/>
</dbReference>
<name>A0ABW5UVF4_9MICO</name>
<accession>A0ABW5UVF4</accession>